<accession>A0A388LS76</accession>
<evidence type="ECO:0000313" key="2">
    <source>
        <dbReference type="EMBL" id="GBG85200.1"/>
    </source>
</evidence>
<organism evidence="2 3">
    <name type="scientific">Chara braunii</name>
    <name type="common">Braun's stonewort</name>
    <dbReference type="NCBI Taxonomy" id="69332"/>
    <lineage>
        <taxon>Eukaryota</taxon>
        <taxon>Viridiplantae</taxon>
        <taxon>Streptophyta</taxon>
        <taxon>Charophyceae</taxon>
        <taxon>Charales</taxon>
        <taxon>Characeae</taxon>
        <taxon>Chara</taxon>
    </lineage>
</organism>
<dbReference type="STRING" id="69332.A0A388LS76"/>
<protein>
    <recommendedName>
        <fullName evidence="4">Mediator of RNA polymerase II transcription subunit 30</fullName>
    </recommendedName>
</protein>
<feature type="region of interest" description="Disordered" evidence="1">
    <location>
        <begin position="139"/>
        <end position="159"/>
    </location>
</feature>
<dbReference type="InterPro" id="IPR034568">
    <property type="entry name" value="MED30"/>
</dbReference>
<name>A0A388LS76_CHABU</name>
<dbReference type="Proteomes" id="UP000265515">
    <property type="component" value="Unassembled WGS sequence"/>
</dbReference>
<gene>
    <name evidence="2" type="ORF">CBR_g39765</name>
</gene>
<sequence>MDVEQIRVGGGGGGEKDPFDIEGGEEIHALAREGEQAVRDLVSSAQDVVTHLNLVLSAPIDPEVVQELGTGLSQAPEQLGVISPPGGGAAAADSHGPTSTHTAAAVHLAALELGRQGYKTASVALRVVLHRLQECLEKEGRNNRPGEESTNAMQDDDELESLQKRAQQLENEARQKNQLLKVLIDDLRSLLQDVTMWQGIPLATDRCP</sequence>
<dbReference type="PANTHER" id="PTHR36406">
    <property type="entry name" value="MEDIATOR OF RNA POLYMERASE II TRANSCRIPTION SUBUNIT 30"/>
    <property type="match status" value="1"/>
</dbReference>
<evidence type="ECO:0000313" key="3">
    <source>
        <dbReference type="Proteomes" id="UP000265515"/>
    </source>
</evidence>
<evidence type="ECO:0000256" key="1">
    <source>
        <dbReference type="SAM" id="MobiDB-lite"/>
    </source>
</evidence>
<dbReference type="EMBL" id="BFEA01000509">
    <property type="protein sequence ID" value="GBG85200.1"/>
    <property type="molecule type" value="Genomic_DNA"/>
</dbReference>
<dbReference type="AlphaFoldDB" id="A0A388LS76"/>
<dbReference type="PANTHER" id="PTHR36406:SF2">
    <property type="entry name" value="MEDIATOR OF RNA POLYMERASE II TRANSCRIPTION SUBUNIT 30"/>
    <property type="match status" value="1"/>
</dbReference>
<dbReference type="GO" id="GO:0016592">
    <property type="term" value="C:mediator complex"/>
    <property type="evidence" value="ECO:0007669"/>
    <property type="project" value="InterPro"/>
</dbReference>
<feature type="region of interest" description="Disordered" evidence="1">
    <location>
        <begin position="1"/>
        <end position="20"/>
    </location>
</feature>
<evidence type="ECO:0008006" key="4">
    <source>
        <dbReference type="Google" id="ProtNLM"/>
    </source>
</evidence>
<dbReference type="OrthoDB" id="532289at2759"/>
<dbReference type="Gramene" id="GBG85200">
    <property type="protein sequence ID" value="GBG85200"/>
    <property type="gene ID" value="CBR_g39765"/>
</dbReference>
<keyword evidence="3" id="KW-1185">Reference proteome</keyword>
<comment type="caution">
    <text evidence="2">The sequence shown here is derived from an EMBL/GenBank/DDBJ whole genome shotgun (WGS) entry which is preliminary data.</text>
</comment>
<proteinExistence type="predicted"/>
<reference evidence="2 3" key="1">
    <citation type="journal article" date="2018" name="Cell">
        <title>The Chara Genome: Secondary Complexity and Implications for Plant Terrestrialization.</title>
        <authorList>
            <person name="Nishiyama T."/>
            <person name="Sakayama H."/>
            <person name="Vries J.D."/>
            <person name="Buschmann H."/>
            <person name="Saint-Marcoux D."/>
            <person name="Ullrich K.K."/>
            <person name="Haas F.B."/>
            <person name="Vanderstraeten L."/>
            <person name="Becker D."/>
            <person name="Lang D."/>
            <person name="Vosolsobe S."/>
            <person name="Rombauts S."/>
            <person name="Wilhelmsson P.K.I."/>
            <person name="Janitza P."/>
            <person name="Kern R."/>
            <person name="Heyl A."/>
            <person name="Rumpler F."/>
            <person name="Villalobos L.I.A.C."/>
            <person name="Clay J.M."/>
            <person name="Skokan R."/>
            <person name="Toyoda A."/>
            <person name="Suzuki Y."/>
            <person name="Kagoshima H."/>
            <person name="Schijlen E."/>
            <person name="Tajeshwar N."/>
            <person name="Catarino B."/>
            <person name="Hetherington A.J."/>
            <person name="Saltykova A."/>
            <person name="Bonnot C."/>
            <person name="Breuninger H."/>
            <person name="Symeonidi A."/>
            <person name="Radhakrishnan G.V."/>
            <person name="Van Nieuwerburgh F."/>
            <person name="Deforce D."/>
            <person name="Chang C."/>
            <person name="Karol K.G."/>
            <person name="Hedrich R."/>
            <person name="Ulvskov P."/>
            <person name="Glockner G."/>
            <person name="Delwiche C.F."/>
            <person name="Petrasek J."/>
            <person name="Van de Peer Y."/>
            <person name="Friml J."/>
            <person name="Beilby M."/>
            <person name="Dolan L."/>
            <person name="Kohara Y."/>
            <person name="Sugano S."/>
            <person name="Fujiyama A."/>
            <person name="Delaux P.-M."/>
            <person name="Quint M."/>
            <person name="TheiBen G."/>
            <person name="Hagemann M."/>
            <person name="Harholt J."/>
            <person name="Dunand C."/>
            <person name="Zachgo S."/>
            <person name="Langdale J."/>
            <person name="Maumus F."/>
            <person name="Straeten D.V.D."/>
            <person name="Gould S.B."/>
            <person name="Rensing S.A."/>
        </authorList>
    </citation>
    <scope>NUCLEOTIDE SEQUENCE [LARGE SCALE GENOMIC DNA]</scope>
    <source>
        <strain evidence="2 3">S276</strain>
    </source>
</reference>